<dbReference type="Pfam" id="PF23227">
    <property type="entry name" value="HEAT_MROH2B_C"/>
    <property type="match status" value="1"/>
</dbReference>
<evidence type="ECO:0000313" key="3">
    <source>
        <dbReference type="Proteomes" id="UP000052976"/>
    </source>
</evidence>
<accession>A0A091EGZ8</accession>
<dbReference type="InterPro" id="IPR011989">
    <property type="entry name" value="ARM-like"/>
</dbReference>
<keyword evidence="3" id="KW-1185">Reference proteome</keyword>
<dbReference type="GO" id="GO:0005737">
    <property type="term" value="C:cytoplasm"/>
    <property type="evidence" value="ECO:0007669"/>
    <property type="project" value="TreeGrafter"/>
</dbReference>
<feature type="non-terminal residue" evidence="2">
    <location>
        <position position="162"/>
    </location>
</feature>
<feature type="non-terminal residue" evidence="2">
    <location>
        <position position="1"/>
    </location>
</feature>
<dbReference type="InterPro" id="IPR016024">
    <property type="entry name" value="ARM-type_fold"/>
</dbReference>
<evidence type="ECO:0000259" key="1">
    <source>
        <dbReference type="Pfam" id="PF23227"/>
    </source>
</evidence>
<protein>
    <recommendedName>
        <fullName evidence="1">Maestro/Maestro-like HEAT-repeats domain-containing protein</fullName>
    </recommendedName>
</protein>
<dbReference type="SUPFAM" id="SSF48371">
    <property type="entry name" value="ARM repeat"/>
    <property type="match status" value="1"/>
</dbReference>
<sequence>WEISAMAFLVEVLPCLNIKVWRERILQLFPIYLRRECKVMRLLVLRCLMVLCKKPSTAENMENLTESLTEVLKDEDREVVWMTLSVLSDVLLNRDVPIASSLALQLVEAFRPLFDNDDSHVQVLSIRLFQVVMELVEEEGKRPLKDCMRQSLLPLFYHMYDE</sequence>
<organism evidence="2 3">
    <name type="scientific">Corvus brachyrhynchos</name>
    <name type="common">American crow</name>
    <dbReference type="NCBI Taxonomy" id="85066"/>
    <lineage>
        <taxon>Eukaryota</taxon>
        <taxon>Metazoa</taxon>
        <taxon>Chordata</taxon>
        <taxon>Craniata</taxon>
        <taxon>Vertebrata</taxon>
        <taxon>Euteleostomi</taxon>
        <taxon>Archelosauria</taxon>
        <taxon>Archosauria</taxon>
        <taxon>Dinosauria</taxon>
        <taxon>Saurischia</taxon>
        <taxon>Theropoda</taxon>
        <taxon>Coelurosauria</taxon>
        <taxon>Aves</taxon>
        <taxon>Neognathae</taxon>
        <taxon>Neoaves</taxon>
        <taxon>Telluraves</taxon>
        <taxon>Australaves</taxon>
        <taxon>Passeriformes</taxon>
        <taxon>Corvoidea</taxon>
        <taxon>Corvidae</taxon>
        <taxon>Corvus</taxon>
    </lineage>
</organism>
<reference evidence="2 3" key="1">
    <citation type="submission" date="2014-04" db="EMBL/GenBank/DDBJ databases">
        <title>Genome evolution of avian class.</title>
        <authorList>
            <person name="Zhang G."/>
            <person name="Li C."/>
        </authorList>
    </citation>
    <scope>NUCLEOTIDE SEQUENCE [LARGE SCALE GENOMIC DNA]</scope>
    <source>
        <strain evidence="2">BGI_N302</strain>
    </source>
</reference>
<dbReference type="Gene3D" id="1.25.10.10">
    <property type="entry name" value="Leucine-rich Repeat Variant"/>
    <property type="match status" value="1"/>
</dbReference>
<name>A0A091EGZ8_CORBR</name>
<dbReference type="InterPro" id="IPR045206">
    <property type="entry name" value="Maestro_heat-like_prot"/>
</dbReference>
<dbReference type="EMBL" id="KK718302">
    <property type="protein sequence ID" value="KFO55674.1"/>
    <property type="molecule type" value="Genomic_DNA"/>
</dbReference>
<dbReference type="PANTHER" id="PTHR23120">
    <property type="entry name" value="MAESTRO-RELATED HEAT DOMAIN-CONTAINING"/>
    <property type="match status" value="1"/>
</dbReference>
<evidence type="ECO:0000313" key="2">
    <source>
        <dbReference type="EMBL" id="KFO55674.1"/>
    </source>
</evidence>
<feature type="domain" description="Maestro/Maestro-like HEAT-repeats" evidence="1">
    <location>
        <begin position="33"/>
        <end position="162"/>
    </location>
</feature>
<proteinExistence type="predicted"/>
<gene>
    <name evidence="2" type="ORF">N302_15718</name>
</gene>
<dbReference type="InterPro" id="IPR055406">
    <property type="entry name" value="HEAT_Maestro"/>
</dbReference>
<dbReference type="PANTHER" id="PTHR23120:SF42">
    <property type="entry name" value="MAESTRO HEAT-LIKE REPEAT FAMILY MEMBER 3"/>
    <property type="match status" value="1"/>
</dbReference>
<dbReference type="AlphaFoldDB" id="A0A091EGZ8"/>
<dbReference type="Proteomes" id="UP000052976">
    <property type="component" value="Unassembled WGS sequence"/>
</dbReference>